<keyword evidence="1 3" id="KW-0853">WD repeat</keyword>
<reference evidence="7" key="2">
    <citation type="submission" date="2025-08" db="UniProtKB">
        <authorList>
            <consortium name="Ensembl"/>
        </authorList>
    </citation>
    <scope>IDENTIFICATION</scope>
</reference>
<feature type="region of interest" description="Disordered" evidence="5">
    <location>
        <begin position="402"/>
        <end position="434"/>
    </location>
</feature>
<accession>H3CIS5</accession>
<dbReference type="Pfam" id="PF00400">
    <property type="entry name" value="WD40"/>
    <property type="match status" value="2"/>
</dbReference>
<dbReference type="SMART" id="SM01167">
    <property type="entry name" value="DUF1900"/>
    <property type="match status" value="1"/>
</dbReference>
<sequence length="434" mass="48260">MSRCPSSRDSRLRQVLGAASSRERSYQGVAITRSVHDNHFCAVNPCFVAVVTECAGGGSFLVLPIHQTGRVDPQHPRVCGHQGRVLDVKWNPFDDHCVASCSEDCTVRLWDIPAGGVRRSLTQARKTLAGHSRRVGLIEWHPTAENLLLSSAYDYKVLLWDVSQGGAVLRRPIRVLLRPVYQRHPAEALLLSACFSADGSRLALTSRDRRVRVLDPRSGKILQVSRSRSHRANKVLYAGGLKLLLSTGSSPWNQRQVVLWDPEDLSEPVHQEDLDQSSAGVLFPFYDPDTHLLFLRGKGDGSVRCYQLSRSKPHMRFLSECRSPLPHRGLGGVMPKRGLDVSRCEVFRFYRLIAVGDLVQPLSMLVPRKQAGVFHEDPYPPTAGDRAAVTAEEWLRGVDRGPVLVSLRPGTAPPSPRPPAEEDQRRSARIQVEP</sequence>
<feature type="repeat" description="WD" evidence="3">
    <location>
        <begin position="78"/>
        <end position="120"/>
    </location>
</feature>
<dbReference type="GO" id="GO:0051015">
    <property type="term" value="F:actin filament binding"/>
    <property type="evidence" value="ECO:0007669"/>
    <property type="project" value="TreeGrafter"/>
</dbReference>
<dbReference type="Gene3D" id="2.130.10.10">
    <property type="entry name" value="YVTN repeat-like/Quinoprotein amine dehydrogenase"/>
    <property type="match status" value="1"/>
</dbReference>
<dbReference type="InterPro" id="IPR015048">
    <property type="entry name" value="DUF1899"/>
</dbReference>
<dbReference type="InterPro" id="IPR015505">
    <property type="entry name" value="Coronin"/>
</dbReference>
<evidence type="ECO:0000313" key="7">
    <source>
        <dbReference type="Ensembl" id="ENSTNIP00000008153.1"/>
    </source>
</evidence>
<feature type="repeat" description="WD" evidence="3">
    <location>
        <begin position="128"/>
        <end position="170"/>
    </location>
</feature>
<evidence type="ECO:0000259" key="6">
    <source>
        <dbReference type="SMART" id="SM01166"/>
    </source>
</evidence>
<dbReference type="SMART" id="SM01166">
    <property type="entry name" value="DUF1899"/>
    <property type="match status" value="1"/>
</dbReference>
<dbReference type="InterPro" id="IPR015943">
    <property type="entry name" value="WD40/YVTN_repeat-like_dom_sf"/>
</dbReference>
<protein>
    <recommendedName>
        <fullName evidence="4">Coronin</fullName>
    </recommendedName>
</protein>
<evidence type="ECO:0000256" key="2">
    <source>
        <dbReference type="ARBA" id="ARBA00022737"/>
    </source>
</evidence>
<dbReference type="InterPro" id="IPR036322">
    <property type="entry name" value="WD40_repeat_dom_sf"/>
</dbReference>
<evidence type="ECO:0000256" key="5">
    <source>
        <dbReference type="SAM" id="MobiDB-lite"/>
    </source>
</evidence>
<dbReference type="Pfam" id="PF08953">
    <property type="entry name" value="DUF1899"/>
    <property type="match status" value="1"/>
</dbReference>
<dbReference type="PANTHER" id="PTHR10856:SF2">
    <property type="entry name" value="CORONIN-2A"/>
    <property type="match status" value="1"/>
</dbReference>
<evidence type="ECO:0000256" key="3">
    <source>
        <dbReference type="PROSITE-ProRule" id="PRU00221"/>
    </source>
</evidence>
<comment type="similarity">
    <text evidence="4">Belongs to the WD repeat coronin family.</text>
</comment>
<evidence type="ECO:0000256" key="4">
    <source>
        <dbReference type="RuleBase" id="RU280818"/>
    </source>
</evidence>
<dbReference type="GeneTree" id="ENSGT00940000155598"/>
<dbReference type="OMA" id="PIHHRYP"/>
<dbReference type="InParanoid" id="H3CIS5"/>
<dbReference type="PROSITE" id="PS50082">
    <property type="entry name" value="WD_REPEATS_2"/>
    <property type="match status" value="2"/>
</dbReference>
<evidence type="ECO:0000313" key="8">
    <source>
        <dbReference type="Proteomes" id="UP000007303"/>
    </source>
</evidence>
<dbReference type="InterPro" id="IPR019775">
    <property type="entry name" value="WD40_repeat_CS"/>
</dbReference>
<dbReference type="PROSITE" id="PS00678">
    <property type="entry name" value="WD_REPEATS_1"/>
    <property type="match status" value="2"/>
</dbReference>
<keyword evidence="8" id="KW-1185">Reference proteome</keyword>
<dbReference type="HOGENOM" id="CLU_026859_4_0_1"/>
<dbReference type="SMART" id="SM00320">
    <property type="entry name" value="WD40"/>
    <property type="match status" value="3"/>
</dbReference>
<feature type="domain" description="DUF1899" evidence="6">
    <location>
        <begin position="6"/>
        <end position="69"/>
    </location>
</feature>
<organism evidence="7 8">
    <name type="scientific">Tetraodon nigroviridis</name>
    <name type="common">Spotted green pufferfish</name>
    <name type="synonym">Chelonodon nigroviridis</name>
    <dbReference type="NCBI Taxonomy" id="99883"/>
    <lineage>
        <taxon>Eukaryota</taxon>
        <taxon>Metazoa</taxon>
        <taxon>Chordata</taxon>
        <taxon>Craniata</taxon>
        <taxon>Vertebrata</taxon>
        <taxon>Euteleostomi</taxon>
        <taxon>Actinopterygii</taxon>
        <taxon>Neopterygii</taxon>
        <taxon>Teleostei</taxon>
        <taxon>Neoteleostei</taxon>
        <taxon>Acanthomorphata</taxon>
        <taxon>Eupercaria</taxon>
        <taxon>Tetraodontiformes</taxon>
        <taxon>Tetradontoidea</taxon>
        <taxon>Tetraodontidae</taxon>
        <taxon>Tetraodon</taxon>
    </lineage>
</organism>
<evidence type="ECO:0000256" key="1">
    <source>
        <dbReference type="ARBA" id="ARBA00022574"/>
    </source>
</evidence>
<reference evidence="8" key="1">
    <citation type="journal article" date="2004" name="Nature">
        <title>Genome duplication in the teleost fish Tetraodon nigroviridis reveals the early vertebrate proto-karyotype.</title>
        <authorList>
            <person name="Jaillon O."/>
            <person name="Aury J.-M."/>
            <person name="Brunet F."/>
            <person name="Petit J.-L."/>
            <person name="Stange-Thomann N."/>
            <person name="Mauceli E."/>
            <person name="Bouneau L."/>
            <person name="Fischer C."/>
            <person name="Ozouf-Costaz C."/>
            <person name="Bernot A."/>
            <person name="Nicaud S."/>
            <person name="Jaffe D."/>
            <person name="Fisher S."/>
            <person name="Lutfalla G."/>
            <person name="Dossat C."/>
            <person name="Segurens B."/>
            <person name="Dasilva C."/>
            <person name="Salanoubat M."/>
            <person name="Levy M."/>
            <person name="Boudet N."/>
            <person name="Castellano S."/>
            <person name="Anthouard V."/>
            <person name="Jubin C."/>
            <person name="Castelli V."/>
            <person name="Katinka M."/>
            <person name="Vacherie B."/>
            <person name="Biemont C."/>
            <person name="Skalli Z."/>
            <person name="Cattolico L."/>
            <person name="Poulain J."/>
            <person name="De Berardinis V."/>
            <person name="Cruaud C."/>
            <person name="Duprat S."/>
            <person name="Brottier P."/>
            <person name="Coutanceau J.-P."/>
            <person name="Gouzy J."/>
            <person name="Parra G."/>
            <person name="Lardier G."/>
            <person name="Chapple C."/>
            <person name="McKernan K.J."/>
            <person name="McEwan P."/>
            <person name="Bosak S."/>
            <person name="Kellis M."/>
            <person name="Volff J.-N."/>
            <person name="Guigo R."/>
            <person name="Zody M.C."/>
            <person name="Mesirov J."/>
            <person name="Lindblad-Toh K."/>
            <person name="Birren B."/>
            <person name="Nusbaum C."/>
            <person name="Kahn D."/>
            <person name="Robinson-Rechavi M."/>
            <person name="Laudet V."/>
            <person name="Schachter V."/>
            <person name="Quetier F."/>
            <person name="Saurin W."/>
            <person name="Scarpelli C."/>
            <person name="Wincker P."/>
            <person name="Lander E.S."/>
            <person name="Weissenbach J."/>
            <person name="Roest Crollius H."/>
        </authorList>
    </citation>
    <scope>NUCLEOTIDE SEQUENCE [LARGE SCALE GENOMIC DNA]</scope>
</reference>
<proteinExistence type="inferred from homology"/>
<dbReference type="SUPFAM" id="SSF50978">
    <property type="entry name" value="WD40 repeat-like"/>
    <property type="match status" value="1"/>
</dbReference>
<name>H3CIS5_TETNG</name>
<dbReference type="Pfam" id="PF16300">
    <property type="entry name" value="WD40_4"/>
    <property type="match status" value="1"/>
</dbReference>
<dbReference type="PANTHER" id="PTHR10856">
    <property type="entry name" value="CORONIN"/>
    <property type="match status" value="1"/>
</dbReference>
<dbReference type="AlphaFoldDB" id="H3CIS5"/>
<dbReference type="InterPro" id="IPR001680">
    <property type="entry name" value="WD40_rpt"/>
</dbReference>
<dbReference type="Ensembl" id="ENSTNIT00000008318.1">
    <property type="protein sequence ID" value="ENSTNIP00000008153.1"/>
    <property type="gene ID" value="ENSTNIG00000005462.1"/>
</dbReference>
<keyword evidence="2 4" id="KW-0677">Repeat</keyword>
<dbReference type="PROSITE" id="PS50294">
    <property type="entry name" value="WD_REPEATS_REGION"/>
    <property type="match status" value="2"/>
</dbReference>
<reference evidence="7" key="3">
    <citation type="submission" date="2025-09" db="UniProtKB">
        <authorList>
            <consortium name="Ensembl"/>
        </authorList>
    </citation>
    <scope>IDENTIFICATION</scope>
</reference>
<dbReference type="STRING" id="99883.ENSTNIP00000008153"/>
<dbReference type="Proteomes" id="UP000007303">
    <property type="component" value="Unassembled WGS sequence"/>
</dbReference>